<name>A0A9Q9M4W2_LEICA</name>
<organism evidence="3 4">
    <name type="scientific">Leisingera caerulea</name>
    <name type="common">Phaeobacter caeruleus</name>
    <dbReference type="NCBI Taxonomy" id="506591"/>
    <lineage>
        <taxon>Bacteria</taxon>
        <taxon>Pseudomonadati</taxon>
        <taxon>Pseudomonadota</taxon>
        <taxon>Alphaproteobacteria</taxon>
        <taxon>Rhodobacterales</taxon>
        <taxon>Roseobacteraceae</taxon>
        <taxon>Leisingera</taxon>
    </lineage>
</organism>
<evidence type="ECO:0000256" key="1">
    <source>
        <dbReference type="SAM" id="MobiDB-lite"/>
    </source>
</evidence>
<protein>
    <submittedName>
        <fullName evidence="3">TOBE domain-containing protein</fullName>
    </submittedName>
</protein>
<dbReference type="GO" id="GO:0005524">
    <property type="term" value="F:ATP binding"/>
    <property type="evidence" value="ECO:0007669"/>
    <property type="project" value="InterPro"/>
</dbReference>
<proteinExistence type="predicted"/>
<evidence type="ECO:0000313" key="4">
    <source>
        <dbReference type="Proteomes" id="UP001058713"/>
    </source>
</evidence>
<dbReference type="InterPro" id="IPR008995">
    <property type="entry name" value="Mo/tungstate-bd_C_term_dom"/>
</dbReference>
<evidence type="ECO:0000313" key="3">
    <source>
        <dbReference type="EMBL" id="UWQ55794.1"/>
    </source>
</evidence>
<dbReference type="InterPro" id="IPR013611">
    <property type="entry name" value="Transp-assoc_OB_typ2"/>
</dbReference>
<sequence length="137" mass="15876">MTISLRPERVHVGCRRPEGADVAIPGRVIHGAFYGETTHYYLELENRTDPLIASVTNFERPDLFEIGDAVWSDHRVRLVRLRRSGLLQRLCQETRQRARLFLLRGWPRRLQHAALRFQGRSGGPDQADRHRAAKSLR</sequence>
<dbReference type="GO" id="GO:0022857">
    <property type="term" value="F:transmembrane transporter activity"/>
    <property type="evidence" value="ECO:0007669"/>
    <property type="project" value="InterPro"/>
</dbReference>
<feature type="region of interest" description="Disordered" evidence="1">
    <location>
        <begin position="118"/>
        <end position="137"/>
    </location>
</feature>
<dbReference type="SUPFAM" id="SSF50331">
    <property type="entry name" value="MOP-like"/>
    <property type="match status" value="1"/>
</dbReference>
<feature type="domain" description="Transport-associated OB type 2" evidence="2">
    <location>
        <begin position="3"/>
        <end position="71"/>
    </location>
</feature>
<reference evidence="3" key="1">
    <citation type="submission" date="2021-08" db="EMBL/GenBank/DDBJ databases">
        <authorList>
            <person name="Nwanade C."/>
            <person name="Wang M."/>
            <person name="Masoudi A."/>
            <person name="Yu Z."/>
            <person name="Liu J."/>
        </authorList>
    </citation>
    <scope>NUCLEOTIDE SEQUENCE</scope>
    <source>
        <strain evidence="3">S122</strain>
    </source>
</reference>
<dbReference type="KEGG" id="lcae:K3721_04245"/>
<dbReference type="EMBL" id="CP081070">
    <property type="protein sequence ID" value="UWQ55794.1"/>
    <property type="molecule type" value="Genomic_DNA"/>
</dbReference>
<dbReference type="AlphaFoldDB" id="A0A9Q9M4W2"/>
<dbReference type="GO" id="GO:0043190">
    <property type="term" value="C:ATP-binding cassette (ABC) transporter complex"/>
    <property type="evidence" value="ECO:0007669"/>
    <property type="project" value="InterPro"/>
</dbReference>
<dbReference type="Proteomes" id="UP001058713">
    <property type="component" value="Chromosome"/>
</dbReference>
<accession>A0A9Q9M4W2</accession>
<dbReference type="Pfam" id="PF08402">
    <property type="entry name" value="TOBE_2"/>
    <property type="match status" value="1"/>
</dbReference>
<evidence type="ECO:0000259" key="2">
    <source>
        <dbReference type="Pfam" id="PF08402"/>
    </source>
</evidence>
<gene>
    <name evidence="3" type="ORF">K3721_04245</name>
</gene>